<accession>A0ABM9EWS8</accession>
<comment type="caution">
    <text evidence="1">The sequence shown here is derived from an EMBL/GenBank/DDBJ whole genome shotgun (WGS) entry which is preliminary data.</text>
</comment>
<evidence type="ECO:0000313" key="1">
    <source>
        <dbReference type="EMBL" id="CAH2717109.1"/>
    </source>
</evidence>
<dbReference type="Proteomes" id="UP000838308">
    <property type="component" value="Unassembled WGS sequence"/>
</dbReference>
<reference evidence="1" key="1">
    <citation type="submission" date="2022-04" db="EMBL/GenBank/DDBJ databases">
        <authorList>
            <person name="Criscuolo A."/>
        </authorList>
    </citation>
    <scope>NUCLEOTIDE SEQUENCE</scope>
    <source>
        <strain evidence="1">CIP111895</strain>
    </source>
</reference>
<dbReference type="RefSeq" id="WP_248737335.1">
    <property type="nucleotide sequence ID" value="NZ_CALBWS010000038.1"/>
</dbReference>
<dbReference type="EMBL" id="CALBWS010000038">
    <property type="protein sequence ID" value="CAH2717109.1"/>
    <property type="molecule type" value="Genomic_DNA"/>
</dbReference>
<evidence type="ECO:0008006" key="3">
    <source>
        <dbReference type="Google" id="ProtNLM"/>
    </source>
</evidence>
<protein>
    <recommendedName>
        <fullName evidence="3">Restriction system protein Mrr-like N-terminal domain-containing protein</fullName>
    </recommendedName>
</protein>
<proteinExistence type="predicted"/>
<keyword evidence="2" id="KW-1185">Reference proteome</keyword>
<name>A0ABM9EWS8_9BACI</name>
<gene>
    <name evidence="1" type="ORF">BACCIP111895_04298</name>
</gene>
<evidence type="ECO:0000313" key="2">
    <source>
        <dbReference type="Proteomes" id="UP000838308"/>
    </source>
</evidence>
<sequence>MDGKLIKSVVLEVINLTKDKGAGYFQQDVLLREISEELKIRGNEELERALLTVWYDLFRAGHLSWGHNLSNPNPPFIHITETGRAILQNLSRDPSNEEGYIIYKI</sequence>
<organism evidence="1 2">
    <name type="scientific">Neobacillus rhizosphaerae</name>
    <dbReference type="NCBI Taxonomy" id="2880965"/>
    <lineage>
        <taxon>Bacteria</taxon>
        <taxon>Bacillati</taxon>
        <taxon>Bacillota</taxon>
        <taxon>Bacilli</taxon>
        <taxon>Bacillales</taxon>
        <taxon>Bacillaceae</taxon>
        <taxon>Neobacillus</taxon>
    </lineage>
</organism>